<evidence type="ECO:0000313" key="4">
    <source>
        <dbReference type="Proteomes" id="UP000460435"/>
    </source>
</evidence>
<dbReference type="Pfam" id="PF00903">
    <property type="entry name" value="Glyoxalase"/>
    <property type="match status" value="1"/>
</dbReference>
<dbReference type="InterPro" id="IPR004360">
    <property type="entry name" value="Glyas_Fos-R_dOase_dom"/>
</dbReference>
<dbReference type="PROSITE" id="PS51819">
    <property type="entry name" value="VOC"/>
    <property type="match status" value="1"/>
</dbReference>
<organism evidence="3 4">
    <name type="scientific">Phytoactinopolyspora mesophila</name>
    <dbReference type="NCBI Taxonomy" id="2650750"/>
    <lineage>
        <taxon>Bacteria</taxon>
        <taxon>Bacillati</taxon>
        <taxon>Actinomycetota</taxon>
        <taxon>Actinomycetes</taxon>
        <taxon>Jiangellales</taxon>
        <taxon>Jiangellaceae</taxon>
        <taxon>Phytoactinopolyspora</taxon>
    </lineage>
</organism>
<feature type="region of interest" description="Disordered" evidence="1">
    <location>
        <begin position="132"/>
        <end position="156"/>
    </location>
</feature>
<dbReference type="PANTHER" id="PTHR36437">
    <property type="entry name" value="GLYOXALASE/BLEOMYCIN RESISTANCE PROTEIN/DIOXYGENASE"/>
    <property type="match status" value="1"/>
</dbReference>
<feature type="domain" description="VOC" evidence="2">
    <location>
        <begin position="4"/>
        <end position="135"/>
    </location>
</feature>
<gene>
    <name evidence="3" type="ORF">F7O44_05370</name>
</gene>
<keyword evidence="4" id="KW-1185">Reference proteome</keyword>
<dbReference type="InterPro" id="IPR029068">
    <property type="entry name" value="Glyas_Bleomycin-R_OHBP_Dase"/>
</dbReference>
<evidence type="ECO:0000313" key="3">
    <source>
        <dbReference type="EMBL" id="NDL56500.1"/>
    </source>
</evidence>
<dbReference type="Proteomes" id="UP000460435">
    <property type="component" value="Unassembled WGS sequence"/>
</dbReference>
<dbReference type="InterPro" id="IPR037523">
    <property type="entry name" value="VOC_core"/>
</dbReference>
<comment type="caution">
    <text evidence="3">The sequence shown here is derived from an EMBL/GenBank/DDBJ whole genome shotgun (WGS) entry which is preliminary data.</text>
</comment>
<reference evidence="3 4" key="1">
    <citation type="submission" date="2019-11" db="EMBL/GenBank/DDBJ databases">
        <authorList>
            <person name="Li X.-J."/>
            <person name="Feng X.-M."/>
        </authorList>
    </citation>
    <scope>NUCLEOTIDE SEQUENCE [LARGE SCALE GENOMIC DNA]</scope>
    <source>
        <strain evidence="3 4">XMNu-373</strain>
    </source>
</reference>
<name>A0A7K3LZS7_9ACTN</name>
<dbReference type="PANTHER" id="PTHR36437:SF2">
    <property type="entry name" value="GLYOXALASE_BLEOMYCIN RESISTANCE PROTEIN_DIOXYGENASE"/>
    <property type="match status" value="1"/>
</dbReference>
<evidence type="ECO:0000259" key="2">
    <source>
        <dbReference type="PROSITE" id="PS51819"/>
    </source>
</evidence>
<dbReference type="RefSeq" id="WP_162449072.1">
    <property type="nucleotide sequence ID" value="NZ_WLZY01000001.1"/>
</dbReference>
<proteinExistence type="predicted"/>
<evidence type="ECO:0000256" key="1">
    <source>
        <dbReference type="SAM" id="MobiDB-lite"/>
    </source>
</evidence>
<dbReference type="EMBL" id="WLZY01000001">
    <property type="protein sequence ID" value="NDL56500.1"/>
    <property type="molecule type" value="Genomic_DNA"/>
</dbReference>
<dbReference type="Gene3D" id="3.10.180.10">
    <property type="entry name" value="2,3-Dihydroxybiphenyl 1,2-Dioxygenase, domain 1"/>
    <property type="match status" value="1"/>
</dbReference>
<accession>A0A7K3LZS7</accession>
<protein>
    <submittedName>
        <fullName evidence="3">VOC family protein</fullName>
    </submittedName>
</protein>
<dbReference type="AlphaFoldDB" id="A0A7K3LZS7"/>
<dbReference type="SUPFAM" id="SSF54593">
    <property type="entry name" value="Glyoxalase/Bleomycin resistance protein/Dihydroxybiphenyl dioxygenase"/>
    <property type="match status" value="1"/>
</dbReference>
<sequence length="156" mass="17132">MDIRLTCCTLAVHDLNEALRFYRDVLGFKVHDDVEFAGVRWASIGLPSQPDVRIILEPPGMHRGATAADRQAIADLTAHGLLGRLVFMTDDCDATFEHIEATGAEVMQEPIDQPFGVRDCAFRDPSGNMLRFSQRGGRQAGSVVGSGRILPDRLEP</sequence>